<evidence type="ECO:0000313" key="2">
    <source>
        <dbReference type="EMBL" id="CUQ80598.1"/>
    </source>
</evidence>
<accession>A0A174Z8J6</accession>
<protein>
    <submittedName>
        <fullName evidence="2">SPBc2 prophage-derived glycosyltransferase SunS</fullName>
        <ecNumber evidence="2">2.4.1.-</ecNumber>
    </submittedName>
</protein>
<sequence>MANLTIIILTKNEEQNLEKCIASFKSVAQRIVIIDSYSTDKTVELAKSLGAEVYEHPFENHAVQFNWALDNIDLNTEWVMKVDADEEFTSELADEIDEKLDTLSAKVNGVILRRRVYFMGRWLKHGGKYPELLLRIFRVGHGMSEMKLMDEHLIVTDGDVVTFKNDFSDNNNKSLEWWINKHNWYSNKEVLDQQMKSDDANGEESVEETSTSMQAKVKRFVKNHGYYSLPKFFRAHLYFIYRYYFRFGFLDGTEGKIYTFLQAYWYRYLVDAKLYECEKLGVKMEKQGALEATSSRINGGG</sequence>
<organism evidence="2 3">
    <name type="scientific">[Ruminococcus] torques</name>
    <dbReference type="NCBI Taxonomy" id="33039"/>
    <lineage>
        <taxon>Bacteria</taxon>
        <taxon>Bacillati</taxon>
        <taxon>Bacillota</taxon>
        <taxon>Clostridia</taxon>
        <taxon>Lachnospirales</taxon>
        <taxon>Lachnospiraceae</taxon>
        <taxon>Mediterraneibacter</taxon>
    </lineage>
</organism>
<dbReference type="Pfam" id="PF00535">
    <property type="entry name" value="Glycos_transf_2"/>
    <property type="match status" value="1"/>
</dbReference>
<dbReference type="CDD" id="cd02511">
    <property type="entry name" value="Beta4Glucosyltransferase"/>
    <property type="match status" value="1"/>
</dbReference>
<dbReference type="EC" id="2.4.1.-" evidence="2"/>
<evidence type="ECO:0000313" key="3">
    <source>
        <dbReference type="Proteomes" id="UP000078383"/>
    </source>
</evidence>
<keyword evidence="2" id="KW-0328">Glycosyltransferase</keyword>
<dbReference type="EMBL" id="CZBX01000001">
    <property type="protein sequence ID" value="CUQ80598.1"/>
    <property type="molecule type" value="Genomic_DNA"/>
</dbReference>
<dbReference type="PANTHER" id="PTHR43630">
    <property type="entry name" value="POLY-BETA-1,6-N-ACETYL-D-GLUCOSAMINE SYNTHASE"/>
    <property type="match status" value="1"/>
</dbReference>
<dbReference type="InterPro" id="IPR029044">
    <property type="entry name" value="Nucleotide-diphossugar_trans"/>
</dbReference>
<feature type="domain" description="Glycosyltransferase 2-like" evidence="1">
    <location>
        <begin position="5"/>
        <end position="125"/>
    </location>
</feature>
<keyword evidence="2" id="KW-0808">Transferase</keyword>
<evidence type="ECO:0000259" key="1">
    <source>
        <dbReference type="Pfam" id="PF00535"/>
    </source>
</evidence>
<dbReference type="InterPro" id="IPR001173">
    <property type="entry name" value="Glyco_trans_2-like"/>
</dbReference>
<name>A0A174Z8J6_9FIRM</name>
<dbReference type="SUPFAM" id="SSF53448">
    <property type="entry name" value="Nucleotide-diphospho-sugar transferases"/>
    <property type="match status" value="1"/>
</dbReference>
<dbReference type="Proteomes" id="UP000078383">
    <property type="component" value="Unassembled WGS sequence"/>
</dbReference>
<dbReference type="GO" id="GO:0016757">
    <property type="term" value="F:glycosyltransferase activity"/>
    <property type="evidence" value="ECO:0007669"/>
    <property type="project" value="UniProtKB-KW"/>
</dbReference>
<reference evidence="2 3" key="1">
    <citation type="submission" date="2015-09" db="EMBL/GenBank/DDBJ databases">
        <authorList>
            <consortium name="Pathogen Informatics"/>
        </authorList>
    </citation>
    <scope>NUCLEOTIDE SEQUENCE [LARGE SCALE GENOMIC DNA]</scope>
    <source>
        <strain evidence="2 3">2789STDY5834889</strain>
    </source>
</reference>
<dbReference type="PANTHER" id="PTHR43630:SF2">
    <property type="entry name" value="GLYCOSYLTRANSFERASE"/>
    <property type="match status" value="1"/>
</dbReference>
<gene>
    <name evidence="2" type="primary">sunS</name>
    <name evidence="2" type="ORF">ERS852502_00044</name>
</gene>
<proteinExistence type="predicted"/>
<dbReference type="Gene3D" id="3.90.550.10">
    <property type="entry name" value="Spore Coat Polysaccharide Biosynthesis Protein SpsA, Chain A"/>
    <property type="match status" value="1"/>
</dbReference>
<dbReference type="AlphaFoldDB" id="A0A174Z8J6"/>
<dbReference type="RefSeq" id="WP_055170406.1">
    <property type="nucleotide sequence ID" value="NZ_CZBX01000001.1"/>
</dbReference>
<dbReference type="OrthoDB" id="9815923at2"/>